<feature type="compositionally biased region" description="Basic and acidic residues" evidence="1">
    <location>
        <begin position="1856"/>
        <end position="1869"/>
    </location>
</feature>
<protein>
    <submittedName>
        <fullName evidence="3">PX domain-containing protein</fullName>
    </submittedName>
</protein>
<feature type="domain" description="PX" evidence="2">
    <location>
        <begin position="2508"/>
        <end position="2621"/>
    </location>
</feature>
<feature type="region of interest" description="Disordered" evidence="1">
    <location>
        <begin position="1759"/>
        <end position="1830"/>
    </location>
</feature>
<feature type="compositionally biased region" description="Polar residues" evidence="1">
    <location>
        <begin position="2459"/>
        <end position="2468"/>
    </location>
</feature>
<feature type="compositionally biased region" description="Basic and acidic residues" evidence="1">
    <location>
        <begin position="1417"/>
        <end position="1429"/>
    </location>
</feature>
<accession>A0A833SY54</accession>
<feature type="compositionally biased region" description="Basic and acidic residues" evidence="1">
    <location>
        <begin position="2158"/>
        <end position="2170"/>
    </location>
</feature>
<evidence type="ECO:0000313" key="3">
    <source>
        <dbReference type="EMBL" id="KAF4033749.1"/>
    </source>
</evidence>
<dbReference type="EMBL" id="WSZM01000409">
    <property type="protein sequence ID" value="KAF4033749.1"/>
    <property type="molecule type" value="Genomic_DNA"/>
</dbReference>
<feature type="compositionally biased region" description="Low complexity" evidence="1">
    <location>
        <begin position="1231"/>
        <end position="1244"/>
    </location>
</feature>
<feature type="compositionally biased region" description="Polar residues" evidence="1">
    <location>
        <begin position="1358"/>
        <end position="1378"/>
    </location>
</feature>
<feature type="compositionally biased region" description="Acidic residues" evidence="1">
    <location>
        <begin position="1816"/>
        <end position="1830"/>
    </location>
</feature>
<feature type="compositionally biased region" description="Acidic residues" evidence="1">
    <location>
        <begin position="2288"/>
        <end position="2318"/>
    </location>
</feature>
<evidence type="ECO:0000313" key="4">
    <source>
        <dbReference type="Proteomes" id="UP000602510"/>
    </source>
</evidence>
<feature type="region of interest" description="Disordered" evidence="1">
    <location>
        <begin position="898"/>
        <end position="936"/>
    </location>
</feature>
<feature type="region of interest" description="Disordered" evidence="1">
    <location>
        <begin position="841"/>
        <end position="860"/>
    </location>
</feature>
<feature type="region of interest" description="Disordered" evidence="1">
    <location>
        <begin position="1218"/>
        <end position="1310"/>
    </location>
</feature>
<feature type="compositionally biased region" description="Basic and acidic residues" evidence="1">
    <location>
        <begin position="1286"/>
        <end position="1300"/>
    </location>
</feature>
<feature type="region of interest" description="Disordered" evidence="1">
    <location>
        <begin position="1643"/>
        <end position="1673"/>
    </location>
</feature>
<sequence length="2621" mass="276951">MTTTKLQTKNTNVGRFNSFDAVAERQISSHSSFTVDTNDAKSIDSADDTTMDWCEFYLHRSSFSDDMAGVIALGCGAHNGMNTQVADFQTVSAGTVLVSEETTPIASDELEVARTLYKLLNQVDDVEVCEEETVELVDELMTAEAVEEVEEVASVDDTEAAMETRMQEVPVQALAVGGAVALAAGATALALNDGGVDDEQVVKVVEEACNDEDIDVEATLPEEVSATEEETIADTLDTTEAEESESAVDGGVEQVADDETVEEESAVEPALATITEEIEVEYVELAPVELPVEPMSDEEEEAVEDAILIDENIDSGSEELVAEVINDVIAAVIEELIVEGEFVAEFIAGAEEIEEETVFGTEADDVVEAVAEDITAKVIERDEVTESTETNDTEALCITTEKESATVLAGSELVADDTNLSLPVEIEANDNIESANTDISVKEAFTGAEAKVTEEEATEEAADTATDEVVEAVSEKQIETAQAAPTAVVTVESEEAAVDPTSVTKVGVENAATPSEPNNGFALDMPAIVASLAAGACVAVGAEEVMQTSSSTPGIEVIALDEKKEAVDAGEETQEDATDDVVEASGAEEDAVANTDVESTEAIVDTLPVAVSDVTVYQAADAVVQTETLIKNEQAVVQSIDHAAEVKAVLEEILTETAEADTAPVATELIKEDSTPPVEELETKGTEVEPMGINVISDMPQIVALGACAASAVSLTTRIEVEETDNDEAIAVEEEEASDARLTDSEEEVIDEMVAATVEEVLSITSSDEQRESLTLDVDGAAAECVEDDSAMEHYVATEPIDTVKTADVAGVEAVEVETFDDEFAVEEAGVETEYATEEFTLEKATDASASSESSATEADHAIQPAVDKEISQDGVVDTLVVESVREEPLSVEKEATIKEEGEESMASTAGELPVGEAAKEGTTPTGPVVDESETSVVKAKEEFTENETSVEGEPASNALIATIEVPAIEEIEEKEAVDVKEEATAAFTTGALVSEESAAMEPDAESMTDEVVEESVVTAVSGELVATDPGPDDDTTCTTTEDAVSEEIHTKQTCCLEDVADEEPEVASTDADEGTAVEEPAADESVPAHDAATELTTPEDAEEVSEDTTPEDTIAGATEVPKSASTEVEEDSTEQEIAVVVTLETKASQNDDALREGEEDMDGAAQPIAEEVDAEPVEKNEDVAAEVPGEVEAAPQNALGDDQEPFIVETVAENVVEDGEESATVSDETNALAKQREANAAAAAKEEPPKAPNSGGWLKNLLFRNKSTQKAALAPKPKIEPIQAVKDDAAEPASERAAETDICIPATNDGVEVADEPVLDDLADADREVSAAILQETPIDKKPTMETAAMESEHRTGASQTGSVETEASNEQKTLTTEEADGSSDTDSSAETKQEVERNEKVTSAEQSTDDSVVDAVKEQENEDKTDAEVAAEPSFAATDAVNDVPAERVGETSDEEVSVAIEDAASELVNDDVTEPETAVDEEGEEPAEEEASEVTTVSVEKAELESVDVAEAVEKAAAEPESTSVESRDVASTQSEALEDEDAVQVETVQVADDTEVESTAAEEIAEPLKDEADKSGLVDDGAVVADTEDVVEESVETEAAPAPTEASYEVKEEAPVKVDDAARAVIIETETTLDEVAELVKNETTETKPTEEEVDEPEPASVAETTQASAAELEKAADVEIVDDAESAVVEDACDSAKDDDKELYPVEDIGAVTESPVDEPAETDVLSTVETTVTEAVVDEVTVANAVAEKEEVATELELPTESNADELDEASAADNLTEVADSEETSKEVVADSESAADDVVESTAVTEEAATEVDTSEPAAEETVEVVEAVVDDIVGEVVEEVAAEPEAEASKEDAARKIQKDEETESVVEQELNDKPGVETESLEADGVAVDTENVTEQEVANVKTETVNVEADEVADQAVVDQDDAAKPSTEEENIEVEPVATATEIEASTDEFAEAVEGIEPTSTTTTEAVAEPAQDGPKEQTSVDVEPAADYEAVTEEAKEGVEEAAEETPAATLVEAVKVAAAAVEPAESKPVETPSAAVIEEMPTTSPPVSENVAEAEFEVDTKPISAVSMLIGRFEQFAKHKAEEAANSRSSSRASSRVSSPLSSPPTSRPRGDVVKAVDTSVEEPAHVDPIKEEAETEVVAEEQETKAEETTDEASKAATAAETPAAVEEEAGAAGEKVEEVETLEADDAENAGETAVDEAPGAEAEDQKTTPNAKVEADAVTEEIEGEEGSVAADESAMSHIEEKPADVESPAVEAEVGTAIAEQEPKAVEVETAEEEVREAEAAEEPPAADENAVEYVDDAASDSTRETQTITTTYEAAETSILSMETPEDNKLRDDEADSTPSDAEETAAETDDAAVATADFTTNEAVEAFEMVKEEPVSTEQPETNNELEDDTSDLASATKETHATLEESKESPADNPNEEPTSTERKMSSISPQPPTVQAAENTAVTNEDTAKATVETAPTSLTTKVVEDDATAAQNTPERDSNHLLPHEHLTYEILGVTRANNVIMYHIYTVNSATGEQSMSIPKRYSEFKLLAERLRALNIPATHDMPELPKPTVGTFLRGRRSKKTIEMREKAFGEFLYYISQHEELHECAVFQQFIAN</sequence>
<feature type="compositionally biased region" description="Low complexity" evidence="1">
    <location>
        <begin position="847"/>
        <end position="857"/>
    </location>
</feature>
<feature type="compositionally biased region" description="Basic and acidic residues" evidence="1">
    <location>
        <begin position="2138"/>
        <end position="2148"/>
    </location>
</feature>
<evidence type="ECO:0000259" key="2">
    <source>
        <dbReference type="PROSITE" id="PS50195"/>
    </source>
</evidence>
<feature type="compositionally biased region" description="Low complexity" evidence="1">
    <location>
        <begin position="2171"/>
        <end position="2181"/>
    </location>
</feature>
<dbReference type="CDD" id="cd06093">
    <property type="entry name" value="PX_domain"/>
    <property type="match status" value="1"/>
</dbReference>
<feature type="compositionally biased region" description="Low complexity" evidence="1">
    <location>
        <begin position="1601"/>
        <end position="1611"/>
    </location>
</feature>
<feature type="compositionally biased region" description="Low complexity" evidence="1">
    <location>
        <begin position="2372"/>
        <end position="2381"/>
    </location>
</feature>
<feature type="region of interest" description="Disordered" evidence="1">
    <location>
        <begin position="1971"/>
        <end position="1995"/>
    </location>
</feature>
<feature type="compositionally biased region" description="Low complexity" evidence="1">
    <location>
        <begin position="2102"/>
        <end position="2116"/>
    </location>
</feature>
<feature type="compositionally biased region" description="Acidic residues" evidence="1">
    <location>
        <begin position="2235"/>
        <end position="2244"/>
    </location>
</feature>
<dbReference type="Proteomes" id="UP000602510">
    <property type="component" value="Unassembled WGS sequence"/>
</dbReference>
<feature type="compositionally biased region" description="Basic and acidic residues" evidence="1">
    <location>
        <begin position="2419"/>
        <end position="2432"/>
    </location>
</feature>
<dbReference type="InterPro" id="IPR036871">
    <property type="entry name" value="PX_dom_sf"/>
</dbReference>
<dbReference type="InterPro" id="IPR001683">
    <property type="entry name" value="PX_dom"/>
</dbReference>
<feature type="compositionally biased region" description="Low complexity" evidence="1">
    <location>
        <begin position="2324"/>
        <end position="2337"/>
    </location>
</feature>
<dbReference type="Pfam" id="PF00787">
    <property type="entry name" value="PX"/>
    <property type="match status" value="1"/>
</dbReference>
<feature type="compositionally biased region" description="Polar residues" evidence="1">
    <location>
        <begin position="1525"/>
        <end position="1539"/>
    </location>
</feature>
<proteinExistence type="predicted"/>
<reference evidence="3" key="1">
    <citation type="submission" date="2020-04" db="EMBL/GenBank/DDBJ databases">
        <title>Hybrid Assembly of Korean Phytophthora infestans isolates.</title>
        <authorList>
            <person name="Prokchorchik M."/>
            <person name="Lee Y."/>
            <person name="Seo J."/>
            <person name="Cho J.-H."/>
            <person name="Park Y.-E."/>
            <person name="Jang D.-C."/>
            <person name="Im J.-S."/>
            <person name="Choi J.-G."/>
            <person name="Park H.-J."/>
            <person name="Lee G.-B."/>
            <person name="Lee Y.-G."/>
            <person name="Hong S.-Y."/>
            <person name="Cho K."/>
            <person name="Sohn K.H."/>
        </authorList>
    </citation>
    <scope>NUCLEOTIDE SEQUENCE</scope>
    <source>
        <strain evidence="3">KR_1_A1</strain>
    </source>
</reference>
<feature type="compositionally biased region" description="Acidic residues" evidence="1">
    <location>
        <begin position="2194"/>
        <end position="2206"/>
    </location>
</feature>
<feature type="region of interest" description="Disordered" evidence="1">
    <location>
        <begin position="1024"/>
        <end position="1164"/>
    </location>
</feature>
<dbReference type="Gene3D" id="3.30.1520.10">
    <property type="entry name" value="Phox-like domain"/>
    <property type="match status" value="1"/>
</dbReference>
<feature type="compositionally biased region" description="Basic and acidic residues" evidence="1">
    <location>
        <begin position="1391"/>
        <end position="1404"/>
    </location>
</feature>
<feature type="compositionally biased region" description="Acidic residues" evidence="1">
    <location>
        <begin position="1059"/>
        <end position="1083"/>
    </location>
</feature>
<keyword evidence="4" id="KW-1185">Reference proteome</keyword>
<gene>
    <name evidence="3" type="ORF">GN244_ATG14304</name>
</gene>
<dbReference type="PROSITE" id="PS50195">
    <property type="entry name" value="PX"/>
    <property type="match status" value="1"/>
</dbReference>
<feature type="compositionally biased region" description="Basic and acidic residues" evidence="1">
    <location>
        <begin position="1643"/>
        <end position="1655"/>
    </location>
</feature>
<evidence type="ECO:0000256" key="1">
    <source>
        <dbReference type="SAM" id="MobiDB-lite"/>
    </source>
</evidence>
<feature type="compositionally biased region" description="Basic and acidic residues" evidence="1">
    <location>
        <begin position="1570"/>
        <end position="1581"/>
    </location>
</feature>
<feature type="region of interest" description="Disordered" evidence="1">
    <location>
        <begin position="1330"/>
        <end position="1582"/>
    </location>
</feature>
<feature type="region of interest" description="Disordered" evidence="1">
    <location>
        <begin position="1595"/>
        <end position="1617"/>
    </location>
</feature>
<dbReference type="SUPFAM" id="SSF64268">
    <property type="entry name" value="PX domain"/>
    <property type="match status" value="1"/>
</dbReference>
<dbReference type="GO" id="GO:0035091">
    <property type="term" value="F:phosphatidylinositol binding"/>
    <property type="evidence" value="ECO:0007669"/>
    <property type="project" value="InterPro"/>
</dbReference>
<feature type="compositionally biased region" description="Acidic residues" evidence="1">
    <location>
        <begin position="1098"/>
        <end position="1111"/>
    </location>
</feature>
<feature type="compositionally biased region" description="Acidic residues" evidence="1">
    <location>
        <begin position="2353"/>
        <end position="2371"/>
    </location>
</feature>
<feature type="compositionally biased region" description="Acidic residues" evidence="1">
    <location>
        <begin position="1471"/>
        <end position="1495"/>
    </location>
</feature>
<organism evidence="3 4">
    <name type="scientific">Phytophthora infestans</name>
    <name type="common">Potato late blight agent</name>
    <name type="synonym">Botrytis infestans</name>
    <dbReference type="NCBI Taxonomy" id="4787"/>
    <lineage>
        <taxon>Eukaryota</taxon>
        <taxon>Sar</taxon>
        <taxon>Stramenopiles</taxon>
        <taxon>Oomycota</taxon>
        <taxon>Peronosporomycetes</taxon>
        <taxon>Peronosporales</taxon>
        <taxon>Peronosporaceae</taxon>
        <taxon>Phytophthora</taxon>
    </lineage>
</organism>
<name>A0A833SY54_PHYIN</name>
<comment type="caution">
    <text evidence="3">The sequence shown here is derived from an EMBL/GenBank/DDBJ whole genome shotgun (WGS) entry which is preliminary data.</text>
</comment>
<feature type="region of interest" description="Disordered" evidence="1">
    <location>
        <begin position="2096"/>
        <end position="2487"/>
    </location>
</feature>
<feature type="region of interest" description="Disordered" evidence="1">
    <location>
        <begin position="1849"/>
        <end position="1893"/>
    </location>
</feature>